<evidence type="ECO:0000313" key="12">
    <source>
        <dbReference type="EMBL" id="OLF14949.1"/>
    </source>
</evidence>
<dbReference type="SUPFAM" id="SSF50022">
    <property type="entry name" value="ISP domain"/>
    <property type="match status" value="2"/>
</dbReference>
<evidence type="ECO:0000256" key="1">
    <source>
        <dbReference type="ARBA" id="ARBA00002494"/>
    </source>
</evidence>
<keyword evidence="6" id="KW-0411">Iron-sulfur</keyword>
<dbReference type="STRING" id="1912961.BU204_24770"/>
<dbReference type="PANTHER" id="PTHR10134">
    <property type="entry name" value="CYTOCHROME B-C1 COMPLEX SUBUNIT RIESKE, MITOCHONDRIAL"/>
    <property type="match status" value="1"/>
</dbReference>
<dbReference type="OrthoDB" id="25106at2"/>
<feature type="domain" description="Rieske" evidence="11">
    <location>
        <begin position="61"/>
        <end position="153"/>
    </location>
</feature>
<dbReference type="InterPro" id="IPR014349">
    <property type="entry name" value="Rieske_Fe-S_prot"/>
</dbReference>
<dbReference type="PRINTS" id="PR00162">
    <property type="entry name" value="RIESKE"/>
</dbReference>
<organism evidence="12 13">
    <name type="scientific">Actinophytocola xanthii</name>
    <dbReference type="NCBI Taxonomy" id="1912961"/>
    <lineage>
        <taxon>Bacteria</taxon>
        <taxon>Bacillati</taxon>
        <taxon>Actinomycetota</taxon>
        <taxon>Actinomycetes</taxon>
        <taxon>Pseudonocardiales</taxon>
        <taxon>Pseudonocardiaceae</taxon>
    </lineage>
</organism>
<proteinExistence type="predicted"/>
<sequence>MNENTPVLPRRSAVAGTVAVCGLAAGCARYGGPTAPPPPDAGDGGGGGETGTGSAQAPSGEVLGAAADIPVGGGKVFKDQEIVVVQPVEGEFKGFSAVCTHQGCLVNAVADGTINCDCHGSKFAVADGAVTAGPAPEPLGEQQVSVTPDGQIVLGEAPPAETTEAPAQEETTEAPPPGLASTGDIPVGGGKIFADEEVVITQPTAGEFRAFSAVCTHQGCMVTKITGGTINCECHGSKFAVADGGVTAGPASKPLPERTVRVTGDQISLT</sequence>
<dbReference type="EMBL" id="MSIE01000047">
    <property type="protein sequence ID" value="OLF14949.1"/>
    <property type="molecule type" value="Genomic_DNA"/>
</dbReference>
<dbReference type="GO" id="GO:0016705">
    <property type="term" value="F:oxidoreductase activity, acting on paired donors, with incorporation or reduction of molecular oxygen"/>
    <property type="evidence" value="ECO:0007669"/>
    <property type="project" value="UniProtKB-ARBA"/>
</dbReference>
<dbReference type="Gene3D" id="2.102.10.10">
    <property type="entry name" value="Rieske [2Fe-2S] iron-sulphur domain"/>
    <property type="match status" value="2"/>
</dbReference>
<evidence type="ECO:0000256" key="4">
    <source>
        <dbReference type="ARBA" id="ARBA00022723"/>
    </source>
</evidence>
<evidence type="ECO:0000256" key="10">
    <source>
        <dbReference type="SAM" id="MobiDB-lite"/>
    </source>
</evidence>
<dbReference type="RefSeq" id="WP_075128143.1">
    <property type="nucleotide sequence ID" value="NZ_MSIE01000047.1"/>
</dbReference>
<evidence type="ECO:0000256" key="9">
    <source>
        <dbReference type="ARBA" id="ARBA00034078"/>
    </source>
</evidence>
<dbReference type="InterPro" id="IPR017941">
    <property type="entry name" value="Rieske_2Fe-2S"/>
</dbReference>
<gene>
    <name evidence="12" type="ORF">BU204_24770</name>
</gene>
<feature type="region of interest" description="Disordered" evidence="10">
    <location>
        <begin position="160"/>
        <end position="180"/>
    </location>
</feature>
<feature type="region of interest" description="Disordered" evidence="10">
    <location>
        <begin position="34"/>
        <end position="59"/>
    </location>
</feature>
<dbReference type="AlphaFoldDB" id="A0A1Q8CKT2"/>
<dbReference type="InterPro" id="IPR005805">
    <property type="entry name" value="Rieske_Fe-S_prot_C"/>
</dbReference>
<keyword evidence="4" id="KW-0479">Metal-binding</keyword>
<dbReference type="CDD" id="cd03467">
    <property type="entry name" value="Rieske"/>
    <property type="match status" value="2"/>
</dbReference>
<feature type="compositionally biased region" description="Gly residues" evidence="10">
    <location>
        <begin position="42"/>
        <end position="51"/>
    </location>
</feature>
<name>A0A1Q8CKT2_9PSEU</name>
<dbReference type="FunFam" id="2.102.10.10:FF:000016">
    <property type="entry name" value="Nitrite reductase/ring-hydroxylating ferredoxin subunit"/>
    <property type="match status" value="2"/>
</dbReference>
<accession>A0A1Q8CKT2</accession>
<keyword evidence="3" id="KW-0001">2Fe-2S</keyword>
<evidence type="ECO:0000259" key="11">
    <source>
        <dbReference type="PROSITE" id="PS51296"/>
    </source>
</evidence>
<evidence type="ECO:0000256" key="3">
    <source>
        <dbReference type="ARBA" id="ARBA00022714"/>
    </source>
</evidence>
<dbReference type="InterPro" id="IPR036922">
    <property type="entry name" value="Rieske_2Fe-2S_sf"/>
</dbReference>
<comment type="caution">
    <text evidence="12">The sequence shown here is derived from an EMBL/GenBank/DDBJ whole genome shotgun (WGS) entry which is preliminary data.</text>
</comment>
<dbReference type="GO" id="GO:0016020">
    <property type="term" value="C:membrane"/>
    <property type="evidence" value="ECO:0007669"/>
    <property type="project" value="InterPro"/>
</dbReference>
<dbReference type="GO" id="GO:0046872">
    <property type="term" value="F:metal ion binding"/>
    <property type="evidence" value="ECO:0007669"/>
    <property type="project" value="UniProtKB-KW"/>
</dbReference>
<dbReference type="GO" id="GO:0004497">
    <property type="term" value="F:monooxygenase activity"/>
    <property type="evidence" value="ECO:0007669"/>
    <property type="project" value="UniProtKB-ARBA"/>
</dbReference>
<evidence type="ECO:0000256" key="8">
    <source>
        <dbReference type="ARBA" id="ARBA00029586"/>
    </source>
</evidence>
<protein>
    <recommendedName>
        <fullName evidence="2">Cytochrome bc1 complex Rieske iron-sulfur subunit</fullName>
    </recommendedName>
    <alternativeName>
        <fullName evidence="8">Cytochrome bc1 reductase complex subunit QcrA</fullName>
    </alternativeName>
</protein>
<evidence type="ECO:0000256" key="6">
    <source>
        <dbReference type="ARBA" id="ARBA00023014"/>
    </source>
</evidence>
<dbReference type="PROSITE" id="PS51296">
    <property type="entry name" value="RIESKE"/>
    <property type="match status" value="2"/>
</dbReference>
<dbReference type="Pfam" id="PF00355">
    <property type="entry name" value="Rieske"/>
    <property type="match status" value="2"/>
</dbReference>
<keyword evidence="5" id="KW-0408">Iron</keyword>
<evidence type="ECO:0000313" key="13">
    <source>
        <dbReference type="Proteomes" id="UP000185596"/>
    </source>
</evidence>
<keyword evidence="13" id="KW-1185">Reference proteome</keyword>
<dbReference type="Proteomes" id="UP000185596">
    <property type="component" value="Unassembled WGS sequence"/>
</dbReference>
<evidence type="ECO:0000256" key="5">
    <source>
        <dbReference type="ARBA" id="ARBA00023004"/>
    </source>
</evidence>
<feature type="compositionally biased region" description="Low complexity" evidence="10">
    <location>
        <begin position="160"/>
        <end position="169"/>
    </location>
</feature>
<dbReference type="GO" id="GO:0051537">
    <property type="term" value="F:2 iron, 2 sulfur cluster binding"/>
    <property type="evidence" value="ECO:0007669"/>
    <property type="project" value="UniProtKB-KW"/>
</dbReference>
<comment type="cofactor">
    <cofactor evidence="9">
        <name>[2Fe-2S] cluster</name>
        <dbReference type="ChEBI" id="CHEBI:190135"/>
    </cofactor>
</comment>
<comment type="function">
    <text evidence="1">Iron-sulfur subunit of the cytochrome bc1 complex, an essential component of the respiratory electron transport chain required for ATP synthesis. The bc1 complex catalyzes the oxidation of menaquinol and the reduction of cytochrome c in the respiratory chain. The bc1 complex operates through a Q-cycle mechanism that couples electron transfer to generation of the proton gradient that drives ATP synthesis.</text>
</comment>
<feature type="domain" description="Rieske" evidence="11">
    <location>
        <begin position="177"/>
        <end position="269"/>
    </location>
</feature>
<keyword evidence="7" id="KW-1015">Disulfide bond</keyword>
<reference evidence="12 13" key="1">
    <citation type="submission" date="2016-12" db="EMBL/GenBank/DDBJ databases">
        <title>The draft genome sequence of Actinophytocola sp. 11-183.</title>
        <authorList>
            <person name="Wang W."/>
            <person name="Yuan L."/>
        </authorList>
    </citation>
    <scope>NUCLEOTIDE SEQUENCE [LARGE SCALE GENOMIC DNA]</scope>
    <source>
        <strain evidence="12 13">11-183</strain>
    </source>
</reference>
<evidence type="ECO:0000256" key="2">
    <source>
        <dbReference type="ARBA" id="ARBA00015816"/>
    </source>
</evidence>
<evidence type="ECO:0000256" key="7">
    <source>
        <dbReference type="ARBA" id="ARBA00023157"/>
    </source>
</evidence>